<name>Q1QHU6_NITHX</name>
<organism evidence="1 2">
    <name type="scientific">Nitrobacter hamburgensis (strain DSM 10229 / NCIMB 13809 / X14)</name>
    <dbReference type="NCBI Taxonomy" id="323097"/>
    <lineage>
        <taxon>Bacteria</taxon>
        <taxon>Pseudomonadati</taxon>
        <taxon>Pseudomonadota</taxon>
        <taxon>Alphaproteobacteria</taxon>
        <taxon>Hyphomicrobiales</taxon>
        <taxon>Nitrobacteraceae</taxon>
        <taxon>Nitrobacter</taxon>
    </lineage>
</organism>
<proteinExistence type="predicted"/>
<keyword evidence="2" id="KW-1185">Reference proteome</keyword>
<reference evidence="1 2" key="1">
    <citation type="submission" date="2006-03" db="EMBL/GenBank/DDBJ databases">
        <title>Complete sequence of chromosome of Nitrobacter hamburgensis X14.</title>
        <authorList>
            <consortium name="US DOE Joint Genome Institute"/>
            <person name="Copeland A."/>
            <person name="Lucas S."/>
            <person name="Lapidus A."/>
            <person name="Barry K."/>
            <person name="Detter J.C."/>
            <person name="Glavina del Rio T."/>
            <person name="Hammon N."/>
            <person name="Israni S."/>
            <person name="Dalin E."/>
            <person name="Tice H."/>
            <person name="Pitluck S."/>
            <person name="Chain P."/>
            <person name="Malfatti S."/>
            <person name="Shin M."/>
            <person name="Vergez L."/>
            <person name="Schmutz J."/>
            <person name="Larimer F."/>
            <person name="Land M."/>
            <person name="Hauser L."/>
            <person name="Kyrpides N."/>
            <person name="Ivanova N."/>
            <person name="Ward B."/>
            <person name="Arp D."/>
            <person name="Klotz M."/>
            <person name="Stein L."/>
            <person name="O'Mullan G."/>
            <person name="Starkenburg S."/>
            <person name="Sayavedra L."/>
            <person name="Poret-Peterson A.T."/>
            <person name="Gentry M.E."/>
            <person name="Bruce D."/>
            <person name="Richardson P."/>
        </authorList>
    </citation>
    <scope>NUCLEOTIDE SEQUENCE [LARGE SCALE GENOMIC DNA]</scope>
    <source>
        <strain evidence="2">DSM 10229 / NCIMB 13809 / X14</strain>
    </source>
</reference>
<gene>
    <name evidence="1" type="ordered locus">Nham_3472</name>
</gene>
<dbReference type="STRING" id="323097.Nham_3472"/>
<dbReference type="AlphaFoldDB" id="Q1QHU6"/>
<evidence type="ECO:0000313" key="2">
    <source>
        <dbReference type="Proteomes" id="UP000001953"/>
    </source>
</evidence>
<dbReference type="EMBL" id="CP000319">
    <property type="protein sequence ID" value="ABE64201.1"/>
    <property type="molecule type" value="Genomic_DNA"/>
</dbReference>
<evidence type="ECO:0000313" key="1">
    <source>
        <dbReference type="EMBL" id="ABE64201.1"/>
    </source>
</evidence>
<protein>
    <submittedName>
        <fullName evidence="1">Uncharacterized protein</fullName>
    </submittedName>
</protein>
<dbReference type="Proteomes" id="UP000001953">
    <property type="component" value="Chromosome"/>
</dbReference>
<dbReference type="KEGG" id="nha:Nham_3472"/>
<sequence>MTVYWFRYGWPPFLSTSTLSTEGSDLTFASYLAVRRRRGRGRGRGRGRECRIQKLYLLAADSVGAGSPADFKAESSLASPGICFGIELTRTFLP</sequence>
<accession>Q1QHU6</accession>
<dbReference type="HOGENOM" id="CLU_2383194_0_0_5"/>